<evidence type="ECO:0000313" key="2">
    <source>
        <dbReference type="Proteomes" id="UP000475117"/>
    </source>
</evidence>
<dbReference type="InterPro" id="IPR023824">
    <property type="entry name" value="CHP04073_exosortase-affil"/>
</dbReference>
<organism evidence="1 2">
    <name type="scientific">Sulfuriroseicoccus oceanibius</name>
    <dbReference type="NCBI Taxonomy" id="2707525"/>
    <lineage>
        <taxon>Bacteria</taxon>
        <taxon>Pseudomonadati</taxon>
        <taxon>Verrucomicrobiota</taxon>
        <taxon>Verrucomicrobiia</taxon>
        <taxon>Verrucomicrobiales</taxon>
        <taxon>Verrucomicrobiaceae</taxon>
        <taxon>Sulfuriroseicoccus</taxon>
    </lineage>
</organism>
<dbReference type="RefSeq" id="WP_164361778.1">
    <property type="nucleotide sequence ID" value="NZ_CP066776.1"/>
</dbReference>
<reference evidence="1 2" key="1">
    <citation type="submission" date="2020-12" db="EMBL/GenBank/DDBJ databases">
        <title>Sulforoseuscoccus oceanibium gen. nov., sp. nov., a representative of the phylum Verrucomicrobia with special cytoplasmic membrane, and proposal of Sulforoseuscoccusaceae fam. nov.</title>
        <authorList>
            <person name="Xi F."/>
        </authorList>
    </citation>
    <scope>NUCLEOTIDE SEQUENCE [LARGE SCALE GENOMIC DNA]</scope>
    <source>
        <strain evidence="1 2">T37</strain>
    </source>
</reference>
<sequence>MKKLLIASIVFGLAAPLAANADIQDPQLAKYGPTRKLSRALGNIAYGITELPTAIYTTQRLEGTKAAWSAGLGDGIVRTVKRVGWGAFEVVTFAWPTYKCGWRQPYKRKEIYFNTGLEEFPPELGFQQGSPYNRAR</sequence>
<dbReference type="KEGG" id="soa:G3M56_007835"/>
<evidence type="ECO:0000313" key="1">
    <source>
        <dbReference type="EMBL" id="QQL43806.1"/>
    </source>
</evidence>
<name>A0A6B3L7U4_9BACT</name>
<dbReference type="EMBL" id="CP066776">
    <property type="protein sequence ID" value="QQL43806.1"/>
    <property type="molecule type" value="Genomic_DNA"/>
</dbReference>
<dbReference type="NCBIfam" id="TIGR04073">
    <property type="entry name" value="exo_TIGR04073"/>
    <property type="match status" value="1"/>
</dbReference>
<dbReference type="Proteomes" id="UP000475117">
    <property type="component" value="Chromosome"/>
</dbReference>
<dbReference type="AlphaFoldDB" id="A0A6B3L7U4"/>
<accession>A0A6B3L7U4</accession>
<keyword evidence="2" id="KW-1185">Reference proteome</keyword>
<protein>
    <submittedName>
        <fullName evidence="1">Exosortase system-associated protein, TIGR04073 family</fullName>
    </submittedName>
</protein>
<proteinExistence type="predicted"/>
<gene>
    <name evidence="1" type="ORF">G3M56_007835</name>
</gene>